<evidence type="ECO:0000256" key="4">
    <source>
        <dbReference type="SAM" id="SignalP"/>
    </source>
</evidence>
<comment type="caution">
    <text evidence="5">The sequence shown here is derived from an EMBL/GenBank/DDBJ whole genome shotgun (WGS) entry which is preliminary data.</text>
</comment>
<dbReference type="Gene3D" id="2.60.40.2420">
    <property type="match status" value="1"/>
</dbReference>
<evidence type="ECO:0000313" key="6">
    <source>
        <dbReference type="Proteomes" id="UP001597344"/>
    </source>
</evidence>
<dbReference type="InterPro" id="IPR018900">
    <property type="entry name" value="Curli_CsgE"/>
</dbReference>
<evidence type="ECO:0000256" key="2">
    <source>
        <dbReference type="ARBA" id="ARBA00014024"/>
    </source>
</evidence>
<comment type="function">
    <text evidence="1">May be involved in the biogenesis of curli organelles.</text>
</comment>
<keyword evidence="3 4" id="KW-0732">Signal</keyword>
<dbReference type="RefSeq" id="WP_378320936.1">
    <property type="nucleotide sequence ID" value="NZ_JBHUHY010000015.1"/>
</dbReference>
<accession>A0ABW5AY86</accession>
<evidence type="ECO:0000256" key="1">
    <source>
        <dbReference type="ARBA" id="ARBA00003989"/>
    </source>
</evidence>
<organism evidence="5 6">
    <name type="scientific">Aquimarina celericrescens</name>
    <dbReference type="NCBI Taxonomy" id="1964542"/>
    <lineage>
        <taxon>Bacteria</taxon>
        <taxon>Pseudomonadati</taxon>
        <taxon>Bacteroidota</taxon>
        <taxon>Flavobacteriia</taxon>
        <taxon>Flavobacteriales</taxon>
        <taxon>Flavobacteriaceae</taxon>
        <taxon>Aquimarina</taxon>
    </lineage>
</organism>
<feature type="signal peptide" evidence="4">
    <location>
        <begin position="1"/>
        <end position="20"/>
    </location>
</feature>
<gene>
    <name evidence="5" type="ORF">ACFSJT_14110</name>
</gene>
<dbReference type="EMBL" id="JBHUHY010000015">
    <property type="protein sequence ID" value="MFD2187933.1"/>
    <property type="molecule type" value="Genomic_DNA"/>
</dbReference>
<dbReference type="InterPro" id="IPR053722">
    <property type="entry name" value="Curli_assembly_CsgC/AgfC"/>
</dbReference>
<protein>
    <recommendedName>
        <fullName evidence="2">Curli production assembly/transport component CsgE</fullName>
    </recommendedName>
</protein>
<name>A0ABW5AY86_9FLAO</name>
<proteinExistence type="predicted"/>
<keyword evidence="6" id="KW-1185">Reference proteome</keyword>
<dbReference type="Proteomes" id="UP001597344">
    <property type="component" value="Unassembled WGS sequence"/>
</dbReference>
<dbReference type="Pfam" id="PF10627">
    <property type="entry name" value="CsgE"/>
    <property type="match status" value="1"/>
</dbReference>
<sequence length="242" mass="27923">MKPKLLILLLLVFQVSIAQHTNTEVIAKIKTEMVDETITAVATATNTTEVYKSLRYILTVFRTDAQNNISKNSQEERFTLEANETKELSSGTMSSNDPNKIVVLLLIYEDDKIIAKDRFAFNEEVQREAEKVEAEDTSDDGVELKGIVIEETKTKPGRDFYEFFYNSYSLNQINGNKIVGVYETLSFGRTTILQVKIEDIVIHQFISKPDLEYLEQMSKIAVRKVFKYFKDLKKQKNDIFQY</sequence>
<reference evidence="6" key="1">
    <citation type="journal article" date="2019" name="Int. J. Syst. Evol. Microbiol.">
        <title>The Global Catalogue of Microorganisms (GCM) 10K type strain sequencing project: providing services to taxonomists for standard genome sequencing and annotation.</title>
        <authorList>
            <consortium name="The Broad Institute Genomics Platform"/>
            <consortium name="The Broad Institute Genome Sequencing Center for Infectious Disease"/>
            <person name="Wu L."/>
            <person name="Ma J."/>
        </authorList>
    </citation>
    <scope>NUCLEOTIDE SEQUENCE [LARGE SCALE GENOMIC DNA]</scope>
    <source>
        <strain evidence="6">DT92</strain>
    </source>
</reference>
<evidence type="ECO:0000256" key="3">
    <source>
        <dbReference type="ARBA" id="ARBA00022729"/>
    </source>
</evidence>
<evidence type="ECO:0000313" key="5">
    <source>
        <dbReference type="EMBL" id="MFD2187933.1"/>
    </source>
</evidence>
<feature type="chain" id="PRO_5046676278" description="Curli production assembly/transport component CsgE" evidence="4">
    <location>
        <begin position="21"/>
        <end position="242"/>
    </location>
</feature>